<dbReference type="Proteomes" id="UP000741360">
    <property type="component" value="Unassembled WGS sequence"/>
</dbReference>
<evidence type="ECO:0000313" key="4">
    <source>
        <dbReference type="Proteomes" id="UP000741360"/>
    </source>
</evidence>
<dbReference type="EMBL" id="JACPSX010000294">
    <property type="protein sequence ID" value="MBI3016360.1"/>
    <property type="molecule type" value="Genomic_DNA"/>
</dbReference>
<dbReference type="SUPFAM" id="SSF53756">
    <property type="entry name" value="UDP-Glycosyltransferase/glycogen phosphorylase"/>
    <property type="match status" value="1"/>
</dbReference>
<gene>
    <name evidence="3" type="ORF">HYY65_15145</name>
</gene>
<evidence type="ECO:0000259" key="1">
    <source>
        <dbReference type="Pfam" id="PF00534"/>
    </source>
</evidence>
<dbReference type="Gene3D" id="3.40.50.2000">
    <property type="entry name" value="Glycogen Phosphorylase B"/>
    <property type="match status" value="2"/>
</dbReference>
<dbReference type="GO" id="GO:0016757">
    <property type="term" value="F:glycosyltransferase activity"/>
    <property type="evidence" value="ECO:0007669"/>
    <property type="project" value="InterPro"/>
</dbReference>
<proteinExistence type="predicted"/>
<feature type="domain" description="Glycosyl transferase family 1" evidence="1">
    <location>
        <begin position="178"/>
        <end position="342"/>
    </location>
</feature>
<dbReference type="PANTHER" id="PTHR12526">
    <property type="entry name" value="GLYCOSYLTRANSFERASE"/>
    <property type="match status" value="1"/>
</dbReference>
<protein>
    <submittedName>
        <fullName evidence="3">Glycosyltransferase family 4 protein</fullName>
    </submittedName>
</protein>
<name>A0A932M2B9_UNCTE</name>
<dbReference type="InterPro" id="IPR028098">
    <property type="entry name" value="Glyco_trans_4-like_N"/>
</dbReference>
<dbReference type="Pfam" id="PF00534">
    <property type="entry name" value="Glycos_transf_1"/>
    <property type="match status" value="1"/>
</dbReference>
<dbReference type="InterPro" id="IPR001296">
    <property type="entry name" value="Glyco_trans_1"/>
</dbReference>
<organism evidence="3 4">
    <name type="scientific">Tectimicrobiota bacterium</name>
    <dbReference type="NCBI Taxonomy" id="2528274"/>
    <lineage>
        <taxon>Bacteria</taxon>
        <taxon>Pseudomonadati</taxon>
        <taxon>Nitrospinota/Tectimicrobiota group</taxon>
        <taxon>Candidatus Tectimicrobiota</taxon>
    </lineage>
</organism>
<dbReference type="CDD" id="cd03801">
    <property type="entry name" value="GT4_PimA-like"/>
    <property type="match status" value="1"/>
</dbReference>
<reference evidence="3" key="1">
    <citation type="submission" date="2020-07" db="EMBL/GenBank/DDBJ databases">
        <title>Huge and variable diversity of episymbiotic CPR bacteria and DPANN archaea in groundwater ecosystems.</title>
        <authorList>
            <person name="He C.Y."/>
            <person name="Keren R."/>
            <person name="Whittaker M."/>
            <person name="Farag I.F."/>
            <person name="Doudna J."/>
            <person name="Cate J.H.D."/>
            <person name="Banfield J.F."/>
        </authorList>
    </citation>
    <scope>NUCLEOTIDE SEQUENCE</scope>
    <source>
        <strain evidence="3">NC_groundwater_717_Ag_S-0.2um_59_8</strain>
    </source>
</reference>
<sequence length="379" mass="41598">MIHDGTIKILHTESSAGWGGQEKRILRELTGLSAPDFTLSLACPARSPLALEAATRNIPVYPLAFRRSVDLRAIFTLRGILSRERFHIVHTHSSLDSWNAGLAARFVRHRPRVVRTRHLGGRVKNKLVYSLLSDCIITLSEYMRRYLAERKGVDARKIVVIPSGVDPAAFVPDGNLSEFRKSLGLSSPGPVIGTVSILRGKKGHRILLEAAARLRQEYPGLKVLVVGDGPGRDNLLREAKALELDRTVSFLGFRQDISQILATFDVFVFPSLEEALGTAVLEAMAAGKAVVASRVGGIPEAVVDQETGLLVPPADSGALAEAVRKLLQDPDLRQRMGEQGRLRVEEQFSLNRMLDRTAALYRDLCNGRRRQAGDKHGTG</sequence>
<comment type="caution">
    <text evidence="3">The sequence shown here is derived from an EMBL/GenBank/DDBJ whole genome shotgun (WGS) entry which is preliminary data.</text>
</comment>
<feature type="domain" description="Glycosyltransferase subfamily 4-like N-terminal" evidence="2">
    <location>
        <begin position="18"/>
        <end position="168"/>
    </location>
</feature>
<dbReference type="AlphaFoldDB" id="A0A932M2B9"/>
<accession>A0A932M2B9</accession>
<evidence type="ECO:0000259" key="2">
    <source>
        <dbReference type="Pfam" id="PF13439"/>
    </source>
</evidence>
<dbReference type="PANTHER" id="PTHR12526:SF638">
    <property type="entry name" value="SPORE COAT PROTEIN SA"/>
    <property type="match status" value="1"/>
</dbReference>
<evidence type="ECO:0000313" key="3">
    <source>
        <dbReference type="EMBL" id="MBI3016360.1"/>
    </source>
</evidence>
<dbReference type="Pfam" id="PF13439">
    <property type="entry name" value="Glyco_transf_4"/>
    <property type="match status" value="1"/>
</dbReference>